<reference evidence="1" key="1">
    <citation type="submission" date="2021-06" db="EMBL/GenBank/DDBJ databases">
        <authorList>
            <consortium name="Wellcome Sanger Institute Data Sharing"/>
        </authorList>
    </citation>
    <scope>NUCLEOTIDE SEQUENCE [LARGE SCALE GENOMIC DNA]</scope>
</reference>
<sequence length="167" mass="19505">MEKLVFSSFLFFLAPNETILINITLNMESAKLILLEKNIKEKDFYKCIEFKFPKPIHSSVSFTFEVVDKKKVLIAPFKSMTFIQTDKPIYKPGQTGTMTETPKEQAARKQKDNKEWKAKVCLKGGLLEEVNDKNQINYWLSEFGKMRINFLHKFSFCKSLILISFMI</sequence>
<reference evidence="1" key="2">
    <citation type="submission" date="2025-08" db="UniProtKB">
        <authorList>
            <consortium name="Ensembl"/>
        </authorList>
    </citation>
    <scope>IDENTIFICATION</scope>
</reference>
<dbReference type="AlphaFoldDB" id="A0A8C4SXV5"/>
<accession>A0A8C4SXV5</accession>
<keyword evidence="2" id="KW-1185">Reference proteome</keyword>
<evidence type="ECO:0000313" key="2">
    <source>
        <dbReference type="Proteomes" id="UP000694620"/>
    </source>
</evidence>
<dbReference type="Gene3D" id="2.60.40.1930">
    <property type="match status" value="2"/>
</dbReference>
<organism evidence="1 2">
    <name type="scientific">Erpetoichthys calabaricus</name>
    <name type="common">Rope fish</name>
    <name type="synonym">Calamoichthys calabaricus</name>
    <dbReference type="NCBI Taxonomy" id="27687"/>
    <lineage>
        <taxon>Eukaryota</taxon>
        <taxon>Metazoa</taxon>
        <taxon>Chordata</taxon>
        <taxon>Craniata</taxon>
        <taxon>Vertebrata</taxon>
        <taxon>Euteleostomi</taxon>
        <taxon>Actinopterygii</taxon>
        <taxon>Polypteriformes</taxon>
        <taxon>Polypteridae</taxon>
        <taxon>Erpetoichthys</taxon>
    </lineage>
</organism>
<dbReference type="Proteomes" id="UP000694620">
    <property type="component" value="Chromosome 9"/>
</dbReference>
<evidence type="ECO:0000313" key="1">
    <source>
        <dbReference type="Ensembl" id="ENSECRP00000022462.1"/>
    </source>
</evidence>
<dbReference type="GeneTree" id="ENSGT00940000162996"/>
<reference evidence="1" key="3">
    <citation type="submission" date="2025-09" db="UniProtKB">
        <authorList>
            <consortium name="Ensembl"/>
        </authorList>
    </citation>
    <scope>IDENTIFICATION</scope>
</reference>
<proteinExistence type="predicted"/>
<dbReference type="Ensembl" id="ENSECRT00000022945.1">
    <property type="protein sequence ID" value="ENSECRP00000022462.1"/>
    <property type="gene ID" value="ENSECRG00000014999.1"/>
</dbReference>
<protein>
    <submittedName>
        <fullName evidence="1">Uncharacterized protein</fullName>
    </submittedName>
</protein>
<name>A0A8C4SXV5_ERPCA</name>